<protein>
    <submittedName>
        <fullName evidence="2">Uncharacterized protein</fullName>
    </submittedName>
</protein>
<organism evidence="2 3">
    <name type="scientific">Kuraishia capsulata CBS 1993</name>
    <dbReference type="NCBI Taxonomy" id="1382522"/>
    <lineage>
        <taxon>Eukaryota</taxon>
        <taxon>Fungi</taxon>
        <taxon>Dikarya</taxon>
        <taxon>Ascomycota</taxon>
        <taxon>Saccharomycotina</taxon>
        <taxon>Pichiomycetes</taxon>
        <taxon>Pichiales</taxon>
        <taxon>Pichiaceae</taxon>
        <taxon>Kuraishia</taxon>
    </lineage>
</organism>
<proteinExistence type="predicted"/>
<name>W6MGE1_9ASCO</name>
<dbReference type="AlphaFoldDB" id="W6MGE1"/>
<evidence type="ECO:0000313" key="3">
    <source>
        <dbReference type="Proteomes" id="UP000019384"/>
    </source>
</evidence>
<reference evidence="2" key="2">
    <citation type="submission" date="2014-02" db="EMBL/GenBank/DDBJ databases">
        <title>Complete DNA sequence of /Kuraishia capsulata/ illustrates novel genomic features among budding yeasts (/Saccharomycotina/).</title>
        <authorList>
            <person name="Morales L."/>
            <person name="Noel B."/>
            <person name="Porcel B."/>
            <person name="Marcet-Houben M."/>
            <person name="Hullo M-F."/>
            <person name="Sacerdot C."/>
            <person name="Tekaia F."/>
            <person name="Leh-Louis V."/>
            <person name="Despons L."/>
            <person name="Khanna V."/>
            <person name="Aury J-M."/>
            <person name="Barbe V."/>
            <person name="Couloux A."/>
            <person name="Labadie K."/>
            <person name="Pelletier E."/>
            <person name="Souciet J-L."/>
            <person name="Boekhout T."/>
            <person name="Gabaldon T."/>
            <person name="Wincker P."/>
            <person name="Dujon B."/>
        </authorList>
    </citation>
    <scope>NUCLEOTIDE SEQUENCE</scope>
    <source>
        <strain evidence="2">CBS 1993</strain>
    </source>
</reference>
<dbReference type="RefSeq" id="XP_022456570.1">
    <property type="nucleotide sequence ID" value="XM_022605065.1"/>
</dbReference>
<gene>
    <name evidence="2" type="ORF">KUCA_T00000519001</name>
</gene>
<dbReference type="HOGENOM" id="CLU_523809_0_0_1"/>
<accession>W6MGE1</accession>
<keyword evidence="1" id="KW-1133">Transmembrane helix</keyword>
<sequence length="520" mass="58897">MIGGILNLGIGRSTVRLARPQTFRQVFPSLKHDLLRVTAFPMTTVKSQQIHTFSRRPASCELLKFRMATQHRGAAFWKVGTNVKALGKMLKNQRGGTLRKRLLIIFAIYMVATFVFNLMLYVLTLRYLGTIQQLPSGFGIWTKYKFREGLVKEEVNKKERLAHAEYLRTLKNIAAENHMADYDEDAKDFELLSYSKLDTWVNNGNLEYVSAYADLLFRYALTDENLVNIEKILQKAFEISDHYESLLGKSANIGSYMLKNNALRTLAQIRQDKLEDSRSPKEKENEKFVIENYLLVALDLLIRNEFPALAGQSNDLSADMAILPETVIVNNGLTTSILDLCAYYTSLKDKTHVNKSLSILLSVLRCAETEHKQLEKAQAVAGHTQSAFSPTAKTRAEKQNQKRLEELQFETIPLLKSHVAEILWFKGLRKDAIELAKQSAYVASTKSRESFNAAKIAKSGFTNLSTMYGAIGDEEGRKLCMVKVKQIDVPLEQVILQGGDTLRNVVLYHYFGSFGKILFP</sequence>
<evidence type="ECO:0000256" key="1">
    <source>
        <dbReference type="SAM" id="Phobius"/>
    </source>
</evidence>
<keyword evidence="3" id="KW-1185">Reference proteome</keyword>
<keyword evidence="1" id="KW-0472">Membrane</keyword>
<dbReference type="OrthoDB" id="4095312at2759"/>
<evidence type="ECO:0000313" key="2">
    <source>
        <dbReference type="EMBL" id="CDK24553.1"/>
    </source>
</evidence>
<keyword evidence="1" id="KW-0812">Transmembrane</keyword>
<feature type="transmembrane region" description="Helical" evidence="1">
    <location>
        <begin position="102"/>
        <end position="123"/>
    </location>
</feature>
<dbReference type="Proteomes" id="UP000019384">
    <property type="component" value="Unassembled WGS sequence"/>
</dbReference>
<dbReference type="GeneID" id="34517958"/>
<dbReference type="EMBL" id="HG793125">
    <property type="protein sequence ID" value="CDK24553.1"/>
    <property type="molecule type" value="Genomic_DNA"/>
</dbReference>
<reference evidence="2" key="1">
    <citation type="submission" date="2013-12" db="EMBL/GenBank/DDBJ databases">
        <authorList>
            <person name="Genoscope - CEA"/>
        </authorList>
    </citation>
    <scope>NUCLEOTIDE SEQUENCE</scope>
    <source>
        <strain evidence="2">CBS 1993</strain>
    </source>
</reference>